<dbReference type="AlphaFoldDB" id="A8RJD8"/>
<dbReference type="Proteomes" id="UP000005396">
    <property type="component" value="Unassembled WGS sequence"/>
</dbReference>
<reference evidence="1 2" key="2">
    <citation type="submission" date="2007-09" db="EMBL/GenBank/DDBJ databases">
        <title>Draft genome sequence of Clostridium bolteae (ATCC BAA-613).</title>
        <authorList>
            <person name="Sudarsanam P."/>
            <person name="Ley R."/>
            <person name="Guruge J."/>
            <person name="Turnbaugh P.J."/>
            <person name="Mahowald M."/>
            <person name="Liep D."/>
            <person name="Gordon J."/>
        </authorList>
    </citation>
    <scope>NUCLEOTIDE SEQUENCE [LARGE SCALE GENOMIC DNA]</scope>
    <source>
        <strain evidence="2">ATCC BAA-613 / DSM 15670 / CCUG 46953 / JCM 12243 / WAL 16351</strain>
    </source>
</reference>
<proteinExistence type="predicted"/>
<protein>
    <submittedName>
        <fullName evidence="1">Uncharacterized protein</fullName>
    </submittedName>
</protein>
<dbReference type="EMBL" id="ABCC02000011">
    <property type="protein sequence ID" value="EDP18813.1"/>
    <property type="molecule type" value="Genomic_DNA"/>
</dbReference>
<accession>A8RJD8</accession>
<gene>
    <name evidence="1" type="ORF">CLOBOL_01175</name>
</gene>
<organism evidence="1 2">
    <name type="scientific">Enterocloster bolteae (strain ATCC BAA-613 / DSM 15670 / CCUG 46953 / JCM 12243 / WAL 16351)</name>
    <name type="common">Clostridium bolteae</name>
    <dbReference type="NCBI Taxonomy" id="411902"/>
    <lineage>
        <taxon>Bacteria</taxon>
        <taxon>Bacillati</taxon>
        <taxon>Bacillota</taxon>
        <taxon>Clostridia</taxon>
        <taxon>Lachnospirales</taxon>
        <taxon>Lachnospiraceae</taxon>
        <taxon>Enterocloster</taxon>
    </lineage>
</organism>
<dbReference type="PaxDb" id="411902-CLOBOL_01175"/>
<evidence type="ECO:0000313" key="2">
    <source>
        <dbReference type="Proteomes" id="UP000005396"/>
    </source>
</evidence>
<sequence>ERGNHTKKRQVPVTQVFPAAFGGQGIFLCPTRLFLL</sequence>
<name>A8RJD8_ENTBW</name>
<dbReference type="HOGENOM" id="CLU_3361065_0_0_9"/>
<reference evidence="1 2" key="1">
    <citation type="submission" date="2007-08" db="EMBL/GenBank/DDBJ databases">
        <authorList>
            <person name="Fulton L."/>
            <person name="Clifton S."/>
            <person name="Fulton B."/>
            <person name="Xu J."/>
            <person name="Minx P."/>
            <person name="Pepin K.H."/>
            <person name="Johnson M."/>
            <person name="Thiruvilangam P."/>
            <person name="Bhonagiri V."/>
            <person name="Nash W.E."/>
            <person name="Mardis E.R."/>
            <person name="Wilson R.K."/>
        </authorList>
    </citation>
    <scope>NUCLEOTIDE SEQUENCE [LARGE SCALE GENOMIC DNA]</scope>
    <source>
        <strain evidence="2">ATCC BAA-613 / DSM 15670 / CCUG 46953 / JCM 12243 / WAL 16351</strain>
    </source>
</reference>
<feature type="non-terminal residue" evidence="1">
    <location>
        <position position="1"/>
    </location>
</feature>
<evidence type="ECO:0000313" key="1">
    <source>
        <dbReference type="EMBL" id="EDP18813.1"/>
    </source>
</evidence>
<comment type="caution">
    <text evidence="1">The sequence shown here is derived from an EMBL/GenBank/DDBJ whole genome shotgun (WGS) entry which is preliminary data.</text>
</comment>